<dbReference type="PANTHER" id="PTHR30404">
    <property type="entry name" value="N-ACETYLMURAMOYL-L-ALANINE AMIDASE"/>
    <property type="match status" value="1"/>
</dbReference>
<accession>A0A242K3S4</accession>
<feature type="domain" description="MurNAc-LAA" evidence="1">
    <location>
        <begin position="67"/>
        <end position="170"/>
    </location>
</feature>
<dbReference type="CDD" id="cd02696">
    <property type="entry name" value="MurNAc-LAA"/>
    <property type="match status" value="1"/>
</dbReference>
<proteinExistence type="predicted"/>
<dbReference type="GO" id="GO:0008745">
    <property type="term" value="F:N-acetylmuramoyl-L-alanine amidase activity"/>
    <property type="evidence" value="ECO:0007669"/>
    <property type="project" value="InterPro"/>
</dbReference>
<dbReference type="Pfam" id="PF01520">
    <property type="entry name" value="Amidase_3"/>
    <property type="match status" value="1"/>
</dbReference>
<dbReference type="SMART" id="SM00646">
    <property type="entry name" value="Ami_3"/>
    <property type="match status" value="1"/>
</dbReference>
<reference evidence="3" key="2">
    <citation type="submission" date="2017-05" db="EMBL/GenBank/DDBJ databases">
        <authorList>
            <consortium name="The Broad Institute Genomics Platform"/>
            <consortium name="The Broad Institute Genomic Center for Infectious Diseases"/>
            <person name="Earl A."/>
            <person name="Manson A."/>
            <person name="Schwartman J."/>
            <person name="Gilmore M."/>
            <person name="Abouelleil A."/>
            <person name="Cao P."/>
            <person name="Chapman S."/>
            <person name="Cusick C."/>
            <person name="Shea T."/>
            <person name="Young S."/>
            <person name="Neafsey D."/>
            <person name="Nusbaum C."/>
            <person name="Birren B."/>
        </authorList>
    </citation>
    <scope>NUCLEOTIDE SEQUENCE</scope>
    <source>
        <strain evidence="3">9E7_DIV0242</strain>
    </source>
</reference>
<evidence type="ECO:0000313" key="4">
    <source>
        <dbReference type="Proteomes" id="UP000195141"/>
    </source>
</evidence>
<dbReference type="SUPFAM" id="SSF53187">
    <property type="entry name" value="Zn-dependent exopeptidases"/>
    <property type="match status" value="1"/>
</dbReference>
<gene>
    <name evidence="3" type="ORF">A5888_001888</name>
    <name evidence="2" type="ORF">A5888_002928</name>
</gene>
<keyword evidence="4" id="KW-1185">Reference proteome</keyword>
<dbReference type="Proteomes" id="UP000195141">
    <property type="component" value="Chromosome"/>
</dbReference>
<dbReference type="PANTHER" id="PTHR30404:SF8">
    <property type="entry name" value="AUTOLYSIN PH-RELATED"/>
    <property type="match status" value="1"/>
</dbReference>
<dbReference type="Gene3D" id="3.40.630.40">
    <property type="entry name" value="Zn-dependent exopeptidases"/>
    <property type="match status" value="1"/>
</dbReference>
<dbReference type="AlphaFoldDB" id="A0A242K3S4"/>
<dbReference type="OrthoDB" id="9763643at2"/>
<dbReference type="InterPro" id="IPR050695">
    <property type="entry name" value="N-acetylmuramoyl_amidase_3"/>
</dbReference>
<evidence type="ECO:0000259" key="1">
    <source>
        <dbReference type="SMART" id="SM00646"/>
    </source>
</evidence>
<reference evidence="3" key="3">
    <citation type="submission" date="2024-03" db="EMBL/GenBank/DDBJ databases">
        <title>The Genome Sequence of Enterococcus sp. DIV0242b.</title>
        <authorList>
            <consortium name="The Broad Institute Genomics Platform"/>
            <consortium name="The Broad Institute Microbial Omics Core"/>
            <consortium name="The Broad Institute Genomic Center for Infectious Diseases"/>
            <person name="Earl A."/>
            <person name="Manson A."/>
            <person name="Gilmore M."/>
            <person name="Schwartman J."/>
            <person name="Shea T."/>
            <person name="Abouelleil A."/>
            <person name="Cao P."/>
            <person name="Chapman S."/>
            <person name="Cusick C."/>
            <person name="Young S."/>
            <person name="Neafsey D."/>
            <person name="Nusbaum C."/>
            <person name="Birren B."/>
        </authorList>
    </citation>
    <scope>NUCLEOTIDE SEQUENCE</scope>
    <source>
        <strain evidence="3">9E7_DIV0242</strain>
    </source>
</reference>
<dbReference type="EMBL" id="CP147247">
    <property type="protein sequence ID" value="WYJ90160.1"/>
    <property type="molecule type" value="Genomic_DNA"/>
</dbReference>
<name>A0A242K3S4_9ENTE</name>
<reference evidence="2" key="1">
    <citation type="submission" date="2017-05" db="EMBL/GenBank/DDBJ databases">
        <title>The Genome Sequence of Enterococcus sp. 9E7_DIV0242.</title>
        <authorList>
            <consortium name="The Broad Institute Genomics Platform"/>
            <consortium name="The Broad Institute Genomic Center for Infectious Diseases"/>
            <person name="Earl A."/>
            <person name="Manson A."/>
            <person name="Schwartman J."/>
            <person name="Gilmore M."/>
            <person name="Abouelleil A."/>
            <person name="Cao P."/>
            <person name="Chapman S."/>
            <person name="Cusick C."/>
            <person name="Shea T."/>
            <person name="Young S."/>
            <person name="Neafsey D."/>
            <person name="Nusbaum C."/>
            <person name="Birren B."/>
        </authorList>
    </citation>
    <scope>NUCLEOTIDE SEQUENCE [LARGE SCALE GENOMIC DNA]</scope>
    <source>
        <strain evidence="2">9E7_DIV0242</strain>
    </source>
</reference>
<dbReference type="RefSeq" id="WP_086349945.1">
    <property type="nucleotide sequence ID" value="NZ_CP147247.1"/>
</dbReference>
<dbReference type="EMBL" id="NGMM01000005">
    <property type="protein sequence ID" value="OTP13450.1"/>
    <property type="molecule type" value="Genomic_DNA"/>
</dbReference>
<protein>
    <submittedName>
        <fullName evidence="3">N-acetylmuramoyl-L-alanine amidase</fullName>
    </submittedName>
</protein>
<dbReference type="InterPro" id="IPR002508">
    <property type="entry name" value="MurNAc-LAA_cat"/>
</dbReference>
<sequence>MVKILLISGHGQGDPGTRGNGLVEATETRDVVNRLAPLLKAKGADVTVLNQSINAFANIQSGSIPFARSYDYVFEVHFNSVENISAHGTEIYVTTSENSVAVEQKVMEKLSKFFTNRGVKRTNFTVIQTAKNMGMSSALLEVCFVSNASDAAKYKANKQAIAQAICDGIAEGFRLSGSLATVNNGNNNVNKAPVDGTVSGAGNPVKIDGSKSKAHLDRFGEKPKGKLYVAGWHTGNYKYEFIFIMDKNTKRELARVKAPGVNRPDVTKNGKAGFDVHFDINRFKGKTVYVMARCTNDASGNTAGGHSDIHFSEWFLKIQ</sequence>
<organism evidence="2">
    <name type="scientific">Candidatus Enterococcus clewellii</name>
    <dbReference type="NCBI Taxonomy" id="1834193"/>
    <lineage>
        <taxon>Bacteria</taxon>
        <taxon>Bacillati</taxon>
        <taxon>Bacillota</taxon>
        <taxon>Bacilli</taxon>
        <taxon>Lactobacillales</taxon>
        <taxon>Enterococcaceae</taxon>
        <taxon>Enterococcus</taxon>
    </lineage>
</organism>
<dbReference type="GO" id="GO:0030288">
    <property type="term" value="C:outer membrane-bounded periplasmic space"/>
    <property type="evidence" value="ECO:0007669"/>
    <property type="project" value="TreeGrafter"/>
</dbReference>
<evidence type="ECO:0000313" key="3">
    <source>
        <dbReference type="EMBL" id="WYJ90160.1"/>
    </source>
</evidence>
<dbReference type="GO" id="GO:0009253">
    <property type="term" value="P:peptidoglycan catabolic process"/>
    <property type="evidence" value="ECO:0007669"/>
    <property type="project" value="InterPro"/>
</dbReference>
<evidence type="ECO:0000313" key="2">
    <source>
        <dbReference type="EMBL" id="OTP13450.1"/>
    </source>
</evidence>